<dbReference type="InterPro" id="IPR050954">
    <property type="entry name" value="ET_IronSulfur_Cluster-Binding"/>
</dbReference>
<evidence type="ECO:0000256" key="7">
    <source>
        <dbReference type="ARBA" id="ARBA00022982"/>
    </source>
</evidence>
<dbReference type="GO" id="GO:0046872">
    <property type="term" value="F:metal ion binding"/>
    <property type="evidence" value="ECO:0007669"/>
    <property type="project" value="UniProtKB-KW"/>
</dbReference>
<keyword evidence="6" id="KW-0677">Repeat</keyword>
<dbReference type="Pfam" id="PF12800">
    <property type="entry name" value="Fer4_4"/>
    <property type="match status" value="1"/>
</dbReference>
<keyword evidence="9" id="KW-0411">Iron-sulfur</keyword>
<dbReference type="GO" id="GO:0051539">
    <property type="term" value="F:4 iron, 4 sulfur cluster binding"/>
    <property type="evidence" value="ECO:0007669"/>
    <property type="project" value="UniProtKB-KW"/>
</dbReference>
<keyword evidence="7" id="KW-0249">Electron transport</keyword>
<dbReference type="CDD" id="cd16371">
    <property type="entry name" value="DMSOR_beta_like"/>
    <property type="match status" value="1"/>
</dbReference>
<dbReference type="PROSITE" id="PS51379">
    <property type="entry name" value="4FE4S_FER_2"/>
    <property type="match status" value="3"/>
</dbReference>
<accession>A0A2Z6ID65</accession>
<evidence type="ECO:0000313" key="12">
    <source>
        <dbReference type="Proteomes" id="UP000271003"/>
    </source>
</evidence>
<dbReference type="PANTHER" id="PTHR43177:SF5">
    <property type="entry name" value="ANAEROBIC DIMETHYL SULFOXIDE REDUCTASE CHAIN B-RELATED"/>
    <property type="match status" value="1"/>
</dbReference>
<evidence type="ECO:0000256" key="2">
    <source>
        <dbReference type="ARBA" id="ARBA00003584"/>
    </source>
</evidence>
<evidence type="ECO:0000256" key="3">
    <source>
        <dbReference type="ARBA" id="ARBA00022448"/>
    </source>
</evidence>
<proteinExistence type="predicted"/>
<comment type="cofactor">
    <cofactor evidence="1">
        <name>[4Fe-4S] cluster</name>
        <dbReference type="ChEBI" id="CHEBI:49883"/>
    </cofactor>
</comment>
<feature type="domain" description="4Fe-4S ferredoxin-type" evidence="10">
    <location>
        <begin position="58"/>
        <end position="90"/>
    </location>
</feature>
<evidence type="ECO:0000256" key="6">
    <source>
        <dbReference type="ARBA" id="ARBA00022737"/>
    </source>
</evidence>
<dbReference type="AlphaFoldDB" id="A0A2Z6ID65"/>
<dbReference type="InterPro" id="IPR017900">
    <property type="entry name" value="4Fe4S_Fe_S_CS"/>
</dbReference>
<evidence type="ECO:0000256" key="8">
    <source>
        <dbReference type="ARBA" id="ARBA00023004"/>
    </source>
</evidence>
<dbReference type="NCBIfam" id="TIGR02951">
    <property type="entry name" value="DMSO_dmsB"/>
    <property type="match status" value="1"/>
</dbReference>
<dbReference type="KEGG" id="sutt:SUTMEG_14880"/>
<evidence type="ECO:0000256" key="5">
    <source>
        <dbReference type="ARBA" id="ARBA00022723"/>
    </source>
</evidence>
<dbReference type="Proteomes" id="UP000271003">
    <property type="component" value="Chromosome"/>
</dbReference>
<name>A0A2Z6ID65_9BURK</name>
<evidence type="ECO:0000256" key="4">
    <source>
        <dbReference type="ARBA" id="ARBA00022485"/>
    </source>
</evidence>
<dbReference type="Gene3D" id="3.30.70.20">
    <property type="match status" value="2"/>
</dbReference>
<dbReference type="InterPro" id="IPR014297">
    <property type="entry name" value="DMSO_DmsB"/>
</dbReference>
<keyword evidence="3" id="KW-0813">Transport</keyword>
<keyword evidence="12" id="KW-1185">Reference proteome</keyword>
<evidence type="ECO:0000256" key="1">
    <source>
        <dbReference type="ARBA" id="ARBA00001966"/>
    </source>
</evidence>
<evidence type="ECO:0000259" key="10">
    <source>
        <dbReference type="PROSITE" id="PS51379"/>
    </source>
</evidence>
<dbReference type="PANTHER" id="PTHR43177">
    <property type="entry name" value="PROTEIN NRFC"/>
    <property type="match status" value="1"/>
</dbReference>
<protein>
    <submittedName>
        <fullName evidence="11">Anaerobic dimethyl sulfoxide reductase chain B</fullName>
    </submittedName>
</protein>
<keyword evidence="4" id="KW-0004">4Fe-4S</keyword>
<keyword evidence="5" id="KW-0479">Metal-binding</keyword>
<dbReference type="SUPFAM" id="SSF54862">
    <property type="entry name" value="4Fe-4S ferredoxins"/>
    <property type="match status" value="1"/>
</dbReference>
<organism evidence="11 12">
    <name type="scientific">Sutterella megalosphaeroides</name>
    <dbReference type="NCBI Taxonomy" id="2494234"/>
    <lineage>
        <taxon>Bacteria</taxon>
        <taxon>Pseudomonadati</taxon>
        <taxon>Pseudomonadota</taxon>
        <taxon>Betaproteobacteria</taxon>
        <taxon>Burkholderiales</taxon>
        <taxon>Sutterellaceae</taxon>
        <taxon>Sutterella</taxon>
    </lineage>
</organism>
<evidence type="ECO:0000256" key="9">
    <source>
        <dbReference type="ARBA" id="ARBA00023014"/>
    </source>
</evidence>
<sequence>MTKQYGFYFNATRCTGCRTCVVACKDKNNLQDGRAFRRVLEAEGGEWKENADGSWTQNVVAYFTSVSCNHCADPACVKVCPTGAHKKHADRRGLVLIDPKECIGCGACAFACPYDAPQLDVEAKKMTKCDMCIDRLEKGLMPACVGACPQRALDFGPVDELRAKYGDDGMIAPLADGALTLPNLVITAPSYKIDAPVKKHGTPTWAK</sequence>
<dbReference type="InterPro" id="IPR017896">
    <property type="entry name" value="4Fe4S_Fe-S-bd"/>
</dbReference>
<reference evidence="11 12" key="1">
    <citation type="journal article" date="2018" name="Int. J. Syst. Evol. Microbiol.">
        <title>Mesosutterella multiformis gen. nov., sp. nov., a member of the family Sutterellaceae and Sutterella megalosphaeroides sp. nov., isolated from human faeces.</title>
        <authorList>
            <person name="Sakamoto M."/>
            <person name="Ikeyama N."/>
            <person name="Kunihiro T."/>
            <person name="Iino T."/>
            <person name="Yuki M."/>
            <person name="Ohkuma M."/>
        </authorList>
    </citation>
    <scope>NUCLEOTIDE SEQUENCE [LARGE SCALE GENOMIC DNA]</scope>
    <source>
        <strain evidence="11 12">6FBBBH3</strain>
    </source>
</reference>
<comment type="function">
    <text evidence="2">Electron transfer subunit of the terminal reductase during anaerobic growth on various sulfoxide and N-oxide compounds.</text>
</comment>
<gene>
    <name evidence="11" type="primary">dmsB_2</name>
    <name evidence="11" type="ORF">SUTMEG_14880</name>
</gene>
<feature type="domain" description="4Fe-4S ferredoxin-type" evidence="10">
    <location>
        <begin position="5"/>
        <end position="35"/>
    </location>
</feature>
<dbReference type="EMBL" id="AP018786">
    <property type="protein sequence ID" value="BBF23597.1"/>
    <property type="molecule type" value="Genomic_DNA"/>
</dbReference>
<keyword evidence="8" id="KW-0408">Iron</keyword>
<dbReference type="PROSITE" id="PS00198">
    <property type="entry name" value="4FE4S_FER_1"/>
    <property type="match status" value="1"/>
</dbReference>
<dbReference type="OrthoDB" id="9779457at2"/>
<feature type="domain" description="4Fe-4S ferredoxin-type" evidence="10">
    <location>
        <begin position="93"/>
        <end position="122"/>
    </location>
</feature>
<dbReference type="RefSeq" id="WP_120177186.1">
    <property type="nucleotide sequence ID" value="NZ_AP018786.1"/>
</dbReference>
<dbReference type="Pfam" id="PF13247">
    <property type="entry name" value="Fer4_11"/>
    <property type="match status" value="1"/>
</dbReference>
<evidence type="ECO:0000313" key="11">
    <source>
        <dbReference type="EMBL" id="BBF23597.1"/>
    </source>
</evidence>